<gene>
    <name evidence="17" type="ORF">ACD_3C00043G0018</name>
</gene>
<evidence type="ECO:0000256" key="6">
    <source>
        <dbReference type="ARBA" id="ARBA00022960"/>
    </source>
</evidence>
<evidence type="ECO:0000256" key="15">
    <source>
        <dbReference type="ARBA" id="ARBA00047527"/>
    </source>
</evidence>
<evidence type="ECO:0000256" key="12">
    <source>
        <dbReference type="ARBA" id="ARBA00039754"/>
    </source>
</evidence>
<keyword evidence="6" id="KW-0133">Cell shape</keyword>
<keyword evidence="5 17" id="KW-0808">Transferase</keyword>
<comment type="subcellular location">
    <subcellularLocation>
        <location evidence="1">Cytoplasm</location>
    </subcellularLocation>
</comment>
<dbReference type="NCBIfam" id="NF006873">
    <property type="entry name" value="PRK09369.1"/>
    <property type="match status" value="1"/>
</dbReference>
<organism evidence="17">
    <name type="scientific">uncultured bacterium</name>
    <name type="common">gcode 4</name>
    <dbReference type="NCBI Taxonomy" id="1234023"/>
    <lineage>
        <taxon>Bacteria</taxon>
        <taxon>environmental samples</taxon>
    </lineage>
</organism>
<reference evidence="17" key="1">
    <citation type="journal article" date="2012" name="Science">
        <title>Fermentation, hydrogen, and sulfur metabolism in multiple uncultivated bacterial phyla.</title>
        <authorList>
            <person name="Wrighton K.C."/>
            <person name="Thomas B.C."/>
            <person name="Sharon I."/>
            <person name="Miller C.S."/>
            <person name="Castelle C.J."/>
            <person name="VerBerkmoes N.C."/>
            <person name="Wilkins M.J."/>
            <person name="Hettich R.L."/>
            <person name="Lipton M.S."/>
            <person name="Williams K.H."/>
            <person name="Long P.E."/>
            <person name="Banfield J.F."/>
        </authorList>
    </citation>
    <scope>NUCLEOTIDE SEQUENCE [LARGE SCALE GENOMIC DNA]</scope>
</reference>
<protein>
    <recommendedName>
        <fullName evidence="12">UDP-N-acetylglucosamine 1-carboxyvinyltransferase</fullName>
        <ecNumber evidence="11">2.5.1.7</ecNumber>
    </recommendedName>
    <alternativeName>
        <fullName evidence="13">Enoylpyruvate transferase</fullName>
    </alternativeName>
    <alternativeName>
        <fullName evidence="14">UDP-N-acetylglucosamine enolpyruvyl transferase</fullName>
    </alternativeName>
</protein>
<feature type="domain" description="Enolpyruvate transferase" evidence="16">
    <location>
        <begin position="9"/>
        <end position="407"/>
    </location>
</feature>
<accession>K2GEC3</accession>
<proteinExistence type="inferred from homology"/>
<keyword evidence="9" id="KW-0961">Cell wall biogenesis/degradation</keyword>
<evidence type="ECO:0000256" key="10">
    <source>
        <dbReference type="ARBA" id="ARBA00038367"/>
    </source>
</evidence>
<evidence type="ECO:0000256" key="8">
    <source>
        <dbReference type="ARBA" id="ARBA00023306"/>
    </source>
</evidence>
<sequence length="421" mass="50419">MLKVSWWQKLSWKVSISWSKNASLPIIAASLLFKKVTLRNVPRIGDVFTFLEIIKSLWVDIEFIWNTLKIDSTNMNLNNFNRELINKIRVWIFLLPPILQRFWEIDIPFPGWCNIWKRPIDEHTKWLVNLGYKNLSWPENVHISWKMESWEKEIIIDWFSVTATENLIIASVMRPWKTILRLCAIEPHVINLIDFLNSAWAKITLDYDHSIIIEGIEELAAEVEFNVCSDYIEAWTFIVLWALTSDEYIDIENACIMDLKSFLSKLNEAWVKFEQIWNDELRVFNSIDNLKAVRFQTKVFPWLPTDLQSPLCVLLTQAEWISKVEEVIYEWRLNFLVEIEKMKWHPAILNPHEALIFWKTKLKWATVSSWDLRAWVAMIIAWLIASWDTYITNVEYIERWYEDIIWKMEKLWVKIERCTSD</sequence>
<dbReference type="EC" id="2.5.1.7" evidence="11"/>
<dbReference type="GO" id="GO:0005737">
    <property type="term" value="C:cytoplasm"/>
    <property type="evidence" value="ECO:0007669"/>
    <property type="project" value="UniProtKB-SubCell"/>
</dbReference>
<evidence type="ECO:0000256" key="1">
    <source>
        <dbReference type="ARBA" id="ARBA00004496"/>
    </source>
</evidence>
<comment type="caution">
    <text evidence="17">The sequence shown here is derived from an EMBL/GenBank/DDBJ whole genome shotgun (WGS) entry which is preliminary data.</text>
</comment>
<dbReference type="PANTHER" id="PTHR43783">
    <property type="entry name" value="UDP-N-ACETYLGLUCOSAMINE 1-CARBOXYVINYLTRANSFERASE"/>
    <property type="match status" value="1"/>
</dbReference>
<evidence type="ECO:0000256" key="11">
    <source>
        <dbReference type="ARBA" id="ARBA00039108"/>
    </source>
</evidence>
<comment type="similarity">
    <text evidence="10">Belongs to the EPSP synthase family. MurA subfamily.</text>
</comment>
<name>K2GEC3_9BACT</name>
<dbReference type="PANTHER" id="PTHR43783:SF1">
    <property type="entry name" value="UDP-N-ACETYLGLUCOSAMINE 1-CARBOXYVINYLTRANSFERASE"/>
    <property type="match status" value="1"/>
</dbReference>
<dbReference type="GO" id="GO:0051301">
    <property type="term" value="P:cell division"/>
    <property type="evidence" value="ECO:0007669"/>
    <property type="project" value="UniProtKB-KW"/>
</dbReference>
<dbReference type="GO" id="GO:0009252">
    <property type="term" value="P:peptidoglycan biosynthetic process"/>
    <property type="evidence" value="ECO:0007669"/>
    <property type="project" value="UniProtKB-KW"/>
</dbReference>
<keyword evidence="3" id="KW-0963">Cytoplasm</keyword>
<dbReference type="GO" id="GO:0008360">
    <property type="term" value="P:regulation of cell shape"/>
    <property type="evidence" value="ECO:0007669"/>
    <property type="project" value="UniProtKB-KW"/>
</dbReference>
<dbReference type="Gene3D" id="3.65.10.10">
    <property type="entry name" value="Enolpyruvate transferase domain"/>
    <property type="match status" value="2"/>
</dbReference>
<comment type="catalytic activity">
    <reaction evidence="15">
        <text>phosphoenolpyruvate + UDP-N-acetyl-alpha-D-glucosamine = UDP-N-acetyl-3-O-(1-carboxyvinyl)-alpha-D-glucosamine + phosphate</text>
        <dbReference type="Rhea" id="RHEA:18681"/>
        <dbReference type="ChEBI" id="CHEBI:43474"/>
        <dbReference type="ChEBI" id="CHEBI:57705"/>
        <dbReference type="ChEBI" id="CHEBI:58702"/>
        <dbReference type="ChEBI" id="CHEBI:68483"/>
        <dbReference type="EC" id="2.5.1.7"/>
    </reaction>
</comment>
<dbReference type="AlphaFoldDB" id="K2GEC3"/>
<keyword evidence="8" id="KW-0131">Cell cycle</keyword>
<evidence type="ECO:0000256" key="13">
    <source>
        <dbReference type="ARBA" id="ARBA00042443"/>
    </source>
</evidence>
<dbReference type="GO" id="GO:0008760">
    <property type="term" value="F:UDP-N-acetylglucosamine 1-carboxyvinyltransferase activity"/>
    <property type="evidence" value="ECO:0007669"/>
    <property type="project" value="UniProtKB-EC"/>
</dbReference>
<dbReference type="InterPro" id="IPR013792">
    <property type="entry name" value="RNA3'P_cycl/enolpyr_Trfase_a/b"/>
</dbReference>
<dbReference type="InterPro" id="IPR050068">
    <property type="entry name" value="MurA_subfamily"/>
</dbReference>
<dbReference type="Pfam" id="PF00275">
    <property type="entry name" value="EPSP_synthase"/>
    <property type="match status" value="1"/>
</dbReference>
<evidence type="ECO:0000256" key="9">
    <source>
        <dbReference type="ARBA" id="ARBA00023316"/>
    </source>
</evidence>
<dbReference type="InterPro" id="IPR036968">
    <property type="entry name" value="Enolpyruvate_Tfrase_sf"/>
</dbReference>
<evidence type="ECO:0000256" key="7">
    <source>
        <dbReference type="ARBA" id="ARBA00022984"/>
    </source>
</evidence>
<evidence type="ECO:0000259" key="16">
    <source>
        <dbReference type="Pfam" id="PF00275"/>
    </source>
</evidence>
<comment type="pathway">
    <text evidence="2">Cell wall biogenesis; peptidoglycan biosynthesis.</text>
</comment>
<evidence type="ECO:0000256" key="3">
    <source>
        <dbReference type="ARBA" id="ARBA00022490"/>
    </source>
</evidence>
<evidence type="ECO:0000256" key="5">
    <source>
        <dbReference type="ARBA" id="ARBA00022679"/>
    </source>
</evidence>
<evidence type="ECO:0000256" key="2">
    <source>
        <dbReference type="ARBA" id="ARBA00004752"/>
    </source>
</evidence>
<evidence type="ECO:0000256" key="14">
    <source>
        <dbReference type="ARBA" id="ARBA00042842"/>
    </source>
</evidence>
<keyword evidence="7" id="KW-0573">Peptidoglycan synthesis</keyword>
<evidence type="ECO:0000313" key="17">
    <source>
        <dbReference type="EMBL" id="EKE28579.1"/>
    </source>
</evidence>
<dbReference type="EMBL" id="AMFJ01000317">
    <property type="protein sequence ID" value="EKE28579.1"/>
    <property type="molecule type" value="Genomic_DNA"/>
</dbReference>
<dbReference type="SUPFAM" id="SSF55205">
    <property type="entry name" value="EPT/RTPC-like"/>
    <property type="match status" value="1"/>
</dbReference>
<dbReference type="GO" id="GO:0071555">
    <property type="term" value="P:cell wall organization"/>
    <property type="evidence" value="ECO:0007669"/>
    <property type="project" value="UniProtKB-KW"/>
</dbReference>
<dbReference type="InterPro" id="IPR001986">
    <property type="entry name" value="Enolpyruvate_Tfrase_dom"/>
</dbReference>
<evidence type="ECO:0000256" key="4">
    <source>
        <dbReference type="ARBA" id="ARBA00022618"/>
    </source>
</evidence>
<keyword evidence="4" id="KW-0132">Cell division</keyword>